<dbReference type="AlphaFoldDB" id="A0AA38Y2D3"/>
<organism evidence="1">
    <name type="scientific">Knufia peltigerae</name>
    <dbReference type="NCBI Taxonomy" id="1002370"/>
    <lineage>
        <taxon>Eukaryota</taxon>
        <taxon>Fungi</taxon>
        <taxon>Dikarya</taxon>
        <taxon>Ascomycota</taxon>
        <taxon>Pezizomycotina</taxon>
        <taxon>Eurotiomycetes</taxon>
        <taxon>Chaetothyriomycetidae</taxon>
        <taxon>Chaetothyriales</taxon>
        <taxon>Trichomeriaceae</taxon>
        <taxon>Knufia</taxon>
    </lineage>
</organism>
<sequence>MPDLLPDYPRLHALLGDAVRDLPNALAEKMEDALSDAAESAPPSAFFTFLQSHGKGRRADGAPWSETCLTPCRAFDLALATRSASGITALTAMLHAAHIARENDDPGFYPSAALVDGKLRENDLGKWMKNVVALTFAAALFSLAGCSTVPVTEAQAKPLPSERVYLPQYFQKSAERSATIYISRDRGYFGSGCSHDISLNNEKVMAIRQAEATTLHVVPGAYFLKLETGGGLCPNISTSQNLTLGAGERQVYRVLLPSDGNLRLTRDQ</sequence>
<accession>A0AA38Y2D3</accession>
<proteinExistence type="predicted"/>
<protein>
    <recommendedName>
        <fullName evidence="2">DUF2846 domain-containing protein</fullName>
    </recommendedName>
</protein>
<name>A0AA38Y2D3_9EURO</name>
<evidence type="ECO:0000313" key="1">
    <source>
        <dbReference type="EMBL" id="KAJ9633144.1"/>
    </source>
</evidence>
<comment type="caution">
    <text evidence="1">The sequence shown here is derived from an EMBL/GenBank/DDBJ whole genome shotgun (WGS) entry which is preliminary data.</text>
</comment>
<gene>
    <name evidence="1" type="ORF">H2204_007290</name>
</gene>
<dbReference type="EMBL" id="JAPDRN010000049">
    <property type="protein sequence ID" value="KAJ9633144.1"/>
    <property type="molecule type" value="Genomic_DNA"/>
</dbReference>
<reference evidence="1" key="1">
    <citation type="submission" date="2022-10" db="EMBL/GenBank/DDBJ databases">
        <title>Culturing micro-colonial fungi from biological soil crusts in the Mojave desert and describing Neophaeococcomyces mojavensis, and introducing the new genera and species Taxawa tesnikishii.</title>
        <authorList>
            <person name="Kurbessoian T."/>
            <person name="Stajich J.E."/>
        </authorList>
    </citation>
    <scope>NUCLEOTIDE SEQUENCE</scope>
    <source>
        <strain evidence="1">TK_35</strain>
    </source>
</reference>
<evidence type="ECO:0008006" key="2">
    <source>
        <dbReference type="Google" id="ProtNLM"/>
    </source>
</evidence>